<dbReference type="Pfam" id="PF00581">
    <property type="entry name" value="Rhodanese"/>
    <property type="match status" value="1"/>
</dbReference>
<organism evidence="2">
    <name type="scientific">Oscillatoriales cyanobacterium SpSt-418</name>
    <dbReference type="NCBI Taxonomy" id="2282169"/>
    <lineage>
        <taxon>Bacteria</taxon>
        <taxon>Bacillati</taxon>
        <taxon>Cyanobacteriota</taxon>
        <taxon>Cyanophyceae</taxon>
        <taxon>Oscillatoriophycideae</taxon>
        <taxon>Oscillatoriales</taxon>
    </lineage>
</organism>
<dbReference type="EMBL" id="DSRU01000341">
    <property type="protein sequence ID" value="HFN00776.1"/>
    <property type="molecule type" value="Genomic_DNA"/>
</dbReference>
<dbReference type="PROSITE" id="PS50206">
    <property type="entry name" value="RHODANESE_3"/>
    <property type="match status" value="1"/>
</dbReference>
<protein>
    <submittedName>
        <fullName evidence="2">Rhodanese-related sulfurtransferase</fullName>
    </submittedName>
</protein>
<reference evidence="2" key="1">
    <citation type="journal article" date="2020" name="mSystems">
        <title>Genome- and Community-Level Interaction Insights into Carbon Utilization and Element Cycling Functions of Hydrothermarchaeota in Hydrothermal Sediment.</title>
        <authorList>
            <person name="Zhou Z."/>
            <person name="Liu Y."/>
            <person name="Xu W."/>
            <person name="Pan J."/>
            <person name="Luo Z.H."/>
            <person name="Li M."/>
        </authorList>
    </citation>
    <scope>NUCLEOTIDE SEQUENCE [LARGE SCALE GENOMIC DNA]</scope>
    <source>
        <strain evidence="2">SpSt-418</strain>
    </source>
</reference>
<evidence type="ECO:0000259" key="1">
    <source>
        <dbReference type="PROSITE" id="PS50206"/>
    </source>
</evidence>
<keyword evidence="2" id="KW-0808">Transferase</keyword>
<gene>
    <name evidence="2" type="ORF">ENR64_24085</name>
</gene>
<sequence>MYSSDLPHITVQQLAERLSASLDDVQLIDVREPYEIELAQIAGFKNYPLSAFEHWGSHISTELDPHAETLVLCHHGMRSAQMCQWLINQGFTNVKNISGGIDAYSIKVDPETPRY</sequence>
<dbReference type="InterPro" id="IPR001763">
    <property type="entry name" value="Rhodanese-like_dom"/>
</dbReference>
<dbReference type="GO" id="GO:0016740">
    <property type="term" value="F:transferase activity"/>
    <property type="evidence" value="ECO:0007669"/>
    <property type="project" value="UniProtKB-KW"/>
</dbReference>
<comment type="caution">
    <text evidence="2">The sequence shown here is derived from an EMBL/GenBank/DDBJ whole genome shotgun (WGS) entry which is preliminary data.</text>
</comment>
<evidence type="ECO:0000313" key="2">
    <source>
        <dbReference type="EMBL" id="HFN00776.1"/>
    </source>
</evidence>
<dbReference type="SMART" id="SM00450">
    <property type="entry name" value="RHOD"/>
    <property type="match status" value="1"/>
</dbReference>
<dbReference type="SUPFAM" id="SSF52821">
    <property type="entry name" value="Rhodanese/Cell cycle control phosphatase"/>
    <property type="match status" value="1"/>
</dbReference>
<dbReference type="AlphaFoldDB" id="A0A7C3PIL5"/>
<dbReference type="InterPro" id="IPR036873">
    <property type="entry name" value="Rhodanese-like_dom_sf"/>
</dbReference>
<dbReference type="PANTHER" id="PTHR43629">
    <property type="entry name" value="PEPTIDYL-PROLYL CIS-TRANS ISOMERASE"/>
    <property type="match status" value="1"/>
</dbReference>
<accession>A0A7C3PIL5</accession>
<dbReference type="InterPro" id="IPR052204">
    <property type="entry name" value="PpiC/parvulin_rotamase"/>
</dbReference>
<feature type="domain" description="Rhodanese" evidence="1">
    <location>
        <begin position="21"/>
        <end position="113"/>
    </location>
</feature>
<dbReference type="Gene3D" id="3.40.250.10">
    <property type="entry name" value="Rhodanese-like domain"/>
    <property type="match status" value="1"/>
</dbReference>
<proteinExistence type="predicted"/>
<name>A0A7C3PIL5_9CYAN</name>
<dbReference type="PANTHER" id="PTHR43629:SF2">
    <property type="entry name" value="RHODANESE-LIKE_PPIC DOMAIN-CONTAINING PROTEIN 12, CHLOROPLASTIC"/>
    <property type="match status" value="1"/>
</dbReference>